<protein>
    <submittedName>
        <fullName evidence="2">Thiamine phosphate synthase</fullName>
    </submittedName>
</protein>
<dbReference type="CDD" id="cd00564">
    <property type="entry name" value="TMP_TenI"/>
    <property type="match status" value="1"/>
</dbReference>
<dbReference type="Proteomes" id="UP000293623">
    <property type="component" value="Unassembled WGS sequence"/>
</dbReference>
<proteinExistence type="predicted"/>
<evidence type="ECO:0000259" key="1">
    <source>
        <dbReference type="Pfam" id="PF02581"/>
    </source>
</evidence>
<dbReference type="SUPFAM" id="SSF51391">
    <property type="entry name" value="Thiamin phosphate synthase"/>
    <property type="match status" value="1"/>
</dbReference>
<accession>A0A4Q2KGU2</accession>
<evidence type="ECO:0000313" key="3">
    <source>
        <dbReference type="Proteomes" id="UP000293623"/>
    </source>
</evidence>
<name>A0A4Q2KGU2_9SPHN</name>
<dbReference type="GO" id="GO:0009228">
    <property type="term" value="P:thiamine biosynthetic process"/>
    <property type="evidence" value="ECO:0007669"/>
    <property type="project" value="UniProtKB-KW"/>
</dbReference>
<dbReference type="InterPro" id="IPR013785">
    <property type="entry name" value="Aldolase_TIM"/>
</dbReference>
<dbReference type="InterPro" id="IPR036206">
    <property type="entry name" value="ThiamineP_synth_sf"/>
</dbReference>
<dbReference type="Pfam" id="PF02581">
    <property type="entry name" value="TMP-TENI"/>
    <property type="match status" value="1"/>
</dbReference>
<evidence type="ECO:0000313" key="2">
    <source>
        <dbReference type="EMBL" id="RXZ64305.1"/>
    </source>
</evidence>
<sequence length="203" mass="21834">MFARTCSSGVSGFSIVPRYSVHVPRRQTRPAPLPDLWLLSDARNDARLEQALRALPRGSGFVFRHYHLASDARRRRFDELARVAREYGHAAVLSGNPADAERWGADGLYGPAGGIGPRGPRLRIATAHDRAEIEAANAIGADAVMLSPVFATRSHPDAPALGPERFRTLAALAAMPVIALGGMSPARAQELGWPRWGAIDGLS</sequence>
<feature type="domain" description="Thiamine phosphate synthase/TenI" evidence="1">
    <location>
        <begin position="44"/>
        <end position="191"/>
    </location>
</feature>
<dbReference type="InterPro" id="IPR022998">
    <property type="entry name" value="ThiamineP_synth_TenI"/>
</dbReference>
<keyword evidence="3" id="KW-1185">Reference proteome</keyword>
<reference evidence="2 3" key="1">
    <citation type="submission" date="2019-01" db="EMBL/GenBank/DDBJ databases">
        <title>Altererythrobacter rhizovicinus sp. nov., isolated from the rhizosphere soil of Haloxylon ammodendron.</title>
        <authorList>
            <person name="Li H.-P."/>
            <person name="Gou J.-Y."/>
            <person name="Yao D."/>
            <person name="Han Q.-Q."/>
            <person name="Shao K.-Z."/>
            <person name="Zhao Q."/>
            <person name="Zhang J.-L."/>
        </authorList>
    </citation>
    <scope>NUCLEOTIDE SEQUENCE [LARGE SCALE GENOMIC DNA]</scope>
    <source>
        <strain evidence="2 3">AY-3R</strain>
    </source>
</reference>
<dbReference type="AlphaFoldDB" id="A0A4Q2KGU2"/>
<dbReference type="EMBL" id="SDPV01000002">
    <property type="protein sequence ID" value="RXZ64305.1"/>
    <property type="molecule type" value="Genomic_DNA"/>
</dbReference>
<dbReference type="OrthoDB" id="8446047at2"/>
<organism evidence="2 3">
    <name type="scientific">Pelagerythrobacter rhizovicinus</name>
    <dbReference type="NCBI Taxonomy" id="2268576"/>
    <lineage>
        <taxon>Bacteria</taxon>
        <taxon>Pseudomonadati</taxon>
        <taxon>Pseudomonadota</taxon>
        <taxon>Alphaproteobacteria</taxon>
        <taxon>Sphingomonadales</taxon>
        <taxon>Erythrobacteraceae</taxon>
        <taxon>Pelagerythrobacter</taxon>
    </lineage>
</organism>
<dbReference type="Gene3D" id="3.20.20.70">
    <property type="entry name" value="Aldolase class I"/>
    <property type="match status" value="1"/>
</dbReference>
<gene>
    <name evidence="2" type="ORF">ETX26_10385</name>
</gene>
<comment type="caution">
    <text evidence="2">The sequence shown here is derived from an EMBL/GenBank/DDBJ whole genome shotgun (WGS) entry which is preliminary data.</text>
</comment>